<keyword evidence="1" id="KW-0812">Transmembrane</keyword>
<dbReference type="EMBL" id="JBHMEA010000051">
    <property type="protein sequence ID" value="MFB9233680.1"/>
    <property type="molecule type" value="Genomic_DNA"/>
</dbReference>
<sequence>MRITLLISDTVALVTGVLGLLLTYLLARASIGWLRYSELPNGALIGVLAAVCFLFALMFLLPGLHAKALHWFYPLWKRMGFVILTFSWVAFLFTSIFVVYNSGNLPFQEHIKGETLLYGLLGFLALFIVAFILPGFAFWQFKDFQPKRVVVDQNQRCERLGRQTSFLTIFTSVTWLCAFFSLGYFIKFGETYARYVFLQESYVRIVPVAIAFFLISLPGTLSSRVVDTNGKVTKSRRKNVLLTIAAIPTSFVFAYSSQAIIWPNVYNGIFETEEAEIIYVVTKKLQGRRCRSAVSLRHPEHERHSFRVCGLDSDFWNALEVNDTITVSGKLSRYGHTFSEIRATF</sequence>
<name>A0ABV5JJQ4_9RHOB</name>
<proteinExistence type="predicted"/>
<reference evidence="2 3" key="1">
    <citation type="submission" date="2024-09" db="EMBL/GenBank/DDBJ databases">
        <authorList>
            <person name="Sun Q."/>
            <person name="Mori K."/>
        </authorList>
    </citation>
    <scope>NUCLEOTIDE SEQUENCE [LARGE SCALE GENOMIC DNA]</scope>
    <source>
        <strain evidence="2 3">CECT 8726</strain>
    </source>
</reference>
<feature type="transmembrane region" description="Helical" evidence="1">
    <location>
        <begin position="201"/>
        <end position="219"/>
    </location>
</feature>
<feature type="transmembrane region" description="Helical" evidence="1">
    <location>
        <begin position="120"/>
        <end position="139"/>
    </location>
</feature>
<organism evidence="2 3">
    <name type="scientific">Pseudohalocynthiibacter aestuariivivens</name>
    <dbReference type="NCBI Taxonomy" id="1591409"/>
    <lineage>
        <taxon>Bacteria</taxon>
        <taxon>Pseudomonadati</taxon>
        <taxon>Pseudomonadota</taxon>
        <taxon>Alphaproteobacteria</taxon>
        <taxon>Rhodobacterales</taxon>
        <taxon>Paracoccaceae</taxon>
        <taxon>Pseudohalocynthiibacter</taxon>
    </lineage>
</organism>
<feature type="transmembrane region" description="Helical" evidence="1">
    <location>
        <begin position="166"/>
        <end position="186"/>
    </location>
</feature>
<feature type="transmembrane region" description="Helical" evidence="1">
    <location>
        <begin position="43"/>
        <end position="61"/>
    </location>
</feature>
<dbReference type="Proteomes" id="UP001589683">
    <property type="component" value="Unassembled WGS sequence"/>
</dbReference>
<evidence type="ECO:0000313" key="3">
    <source>
        <dbReference type="Proteomes" id="UP001589683"/>
    </source>
</evidence>
<protein>
    <submittedName>
        <fullName evidence="2">Uncharacterized protein</fullName>
    </submittedName>
</protein>
<dbReference type="RefSeq" id="WP_213889511.1">
    <property type="nucleotide sequence ID" value="NZ_JAGFNU010000007.1"/>
</dbReference>
<keyword evidence="1" id="KW-1133">Transmembrane helix</keyword>
<evidence type="ECO:0000256" key="1">
    <source>
        <dbReference type="SAM" id="Phobius"/>
    </source>
</evidence>
<comment type="caution">
    <text evidence="2">The sequence shown here is derived from an EMBL/GenBank/DDBJ whole genome shotgun (WGS) entry which is preliminary data.</text>
</comment>
<keyword evidence="1" id="KW-0472">Membrane</keyword>
<gene>
    <name evidence="2" type="ORF">ACFFUT_17950</name>
</gene>
<feature type="transmembrane region" description="Helical" evidence="1">
    <location>
        <begin position="240"/>
        <end position="262"/>
    </location>
</feature>
<evidence type="ECO:0000313" key="2">
    <source>
        <dbReference type="EMBL" id="MFB9233680.1"/>
    </source>
</evidence>
<accession>A0ABV5JJQ4</accession>
<feature type="transmembrane region" description="Helical" evidence="1">
    <location>
        <begin position="81"/>
        <end position="100"/>
    </location>
</feature>
<keyword evidence="3" id="KW-1185">Reference proteome</keyword>